<keyword evidence="2" id="KW-1185">Reference proteome</keyword>
<organism evidence="1 2">
    <name type="scientific">Yoonia vestfoldensis</name>
    <dbReference type="NCBI Taxonomy" id="245188"/>
    <lineage>
        <taxon>Bacteria</taxon>
        <taxon>Pseudomonadati</taxon>
        <taxon>Pseudomonadota</taxon>
        <taxon>Alphaproteobacteria</taxon>
        <taxon>Rhodobacterales</taxon>
        <taxon>Paracoccaceae</taxon>
        <taxon>Yoonia</taxon>
    </lineage>
</organism>
<reference evidence="1 2" key="1">
    <citation type="submission" date="2017-05" db="EMBL/GenBank/DDBJ databases">
        <title>Genome Sequence of Loktanella vestfoldensis Strain SMR4r Isolated from a Culture of the Diatom Skeletonema marinoi.</title>
        <authorList>
            <person name="Topel M."/>
            <person name="Pinder M.I.M."/>
            <person name="Johansson O.N."/>
            <person name="Kourtchenko O."/>
            <person name="Godhe A."/>
            <person name="Clarke A.K."/>
        </authorList>
    </citation>
    <scope>NUCLEOTIDE SEQUENCE [LARGE SCALE GENOMIC DNA]</scope>
    <source>
        <strain evidence="1 2">SMR4r</strain>
    </source>
</reference>
<protein>
    <submittedName>
        <fullName evidence="1">Histidine kinase</fullName>
    </submittedName>
</protein>
<evidence type="ECO:0000313" key="2">
    <source>
        <dbReference type="Proteomes" id="UP000195273"/>
    </source>
</evidence>
<dbReference type="Pfam" id="PF20044">
    <property type="entry name" value="DUF6446"/>
    <property type="match status" value="1"/>
</dbReference>
<dbReference type="STRING" id="1122181.GCA_000382265_00755"/>
<proteinExistence type="predicted"/>
<dbReference type="KEGG" id="lvs:LOKVESSMR4R_01032"/>
<dbReference type="OrthoDB" id="7819947at2"/>
<dbReference type="Proteomes" id="UP000195273">
    <property type="component" value="Chromosome"/>
</dbReference>
<evidence type="ECO:0000313" key="1">
    <source>
        <dbReference type="EMBL" id="ARU00361.1"/>
    </source>
</evidence>
<dbReference type="EMBL" id="CP021431">
    <property type="protein sequence ID" value="ARU00361.1"/>
    <property type="molecule type" value="Genomic_DNA"/>
</dbReference>
<gene>
    <name evidence="1" type="ORF">LOKVESSMR4R_01032</name>
</gene>
<keyword evidence="1" id="KW-0418">Kinase</keyword>
<dbReference type="InterPro" id="IPR045616">
    <property type="entry name" value="DUF6446"/>
</dbReference>
<accession>A0A1Y0EAJ4</accession>
<dbReference type="GO" id="GO:0016301">
    <property type="term" value="F:kinase activity"/>
    <property type="evidence" value="ECO:0007669"/>
    <property type="project" value="UniProtKB-KW"/>
</dbReference>
<sequence>MARLLIVAMLILAAVVGGAMYYLQVYAYYEDVAATQGDITLTSAEGAPITLPFSDFTGIDAISSPLRYRACLTTDIDAATLATAIPMPFAEPRIAPRWFDCFDARQIGADLRDGRASAYLGIANLQYGIDRVIALYPDGRGYIWHEINACGEAVFNRYPAPDTCPPAPESLQ</sequence>
<dbReference type="RefSeq" id="WP_087206590.1">
    <property type="nucleotide sequence ID" value="NZ_CP021431.1"/>
</dbReference>
<keyword evidence="1" id="KW-0808">Transferase</keyword>
<dbReference type="AlphaFoldDB" id="A0A1Y0EAJ4"/>
<name>A0A1Y0EAJ4_9RHOB</name>